<sequence length="70" mass="8085">MLISLTLWFLMLMDYEILSTTVADNLCDFHPCIDDRLTSPILNSTFIKCVKRSHCPISDPCPWICCYINV</sequence>
<accession>A0A8X6IZW2</accession>
<reference evidence="2" key="1">
    <citation type="submission" date="2020-08" db="EMBL/GenBank/DDBJ databases">
        <title>Multicomponent nature underlies the extraordinary mechanical properties of spider dragline silk.</title>
        <authorList>
            <person name="Kono N."/>
            <person name="Nakamura H."/>
            <person name="Mori M."/>
            <person name="Yoshida Y."/>
            <person name="Ohtoshi R."/>
            <person name="Malay A.D."/>
            <person name="Moran D.A.P."/>
            <person name="Tomita M."/>
            <person name="Numata K."/>
            <person name="Arakawa K."/>
        </authorList>
    </citation>
    <scope>NUCLEOTIDE SEQUENCE</scope>
</reference>
<proteinExistence type="predicted"/>
<dbReference type="AlphaFoldDB" id="A0A8X6IZW2"/>
<comment type="caution">
    <text evidence="2">The sequence shown here is derived from an EMBL/GenBank/DDBJ whole genome shotgun (WGS) entry which is preliminary data.</text>
</comment>
<evidence type="ECO:0000313" key="2">
    <source>
        <dbReference type="EMBL" id="GFS67092.1"/>
    </source>
</evidence>
<organism evidence="2 3">
    <name type="scientific">Nephila pilipes</name>
    <name type="common">Giant wood spider</name>
    <name type="synonym">Nephila maculata</name>
    <dbReference type="NCBI Taxonomy" id="299642"/>
    <lineage>
        <taxon>Eukaryota</taxon>
        <taxon>Metazoa</taxon>
        <taxon>Ecdysozoa</taxon>
        <taxon>Arthropoda</taxon>
        <taxon>Chelicerata</taxon>
        <taxon>Arachnida</taxon>
        <taxon>Araneae</taxon>
        <taxon>Araneomorphae</taxon>
        <taxon>Entelegynae</taxon>
        <taxon>Araneoidea</taxon>
        <taxon>Nephilidae</taxon>
        <taxon>Nephila</taxon>
    </lineage>
</organism>
<name>A0A8X6IZW2_NEPPI</name>
<evidence type="ECO:0000256" key="1">
    <source>
        <dbReference type="SAM" id="SignalP"/>
    </source>
</evidence>
<evidence type="ECO:0000313" key="3">
    <source>
        <dbReference type="Proteomes" id="UP000887013"/>
    </source>
</evidence>
<keyword evidence="1" id="KW-0732">Signal</keyword>
<gene>
    <name evidence="2" type="ORF">NPIL_698361</name>
</gene>
<protein>
    <recommendedName>
        <fullName evidence="4">Secreted protein</fullName>
    </recommendedName>
</protein>
<feature type="signal peptide" evidence="1">
    <location>
        <begin position="1"/>
        <end position="23"/>
    </location>
</feature>
<dbReference type="Proteomes" id="UP000887013">
    <property type="component" value="Unassembled WGS sequence"/>
</dbReference>
<keyword evidence="3" id="KW-1185">Reference proteome</keyword>
<dbReference type="EMBL" id="BMAW01000036">
    <property type="protein sequence ID" value="GFS67092.1"/>
    <property type="molecule type" value="Genomic_DNA"/>
</dbReference>
<feature type="chain" id="PRO_5036450404" description="Secreted protein" evidence="1">
    <location>
        <begin position="24"/>
        <end position="70"/>
    </location>
</feature>
<evidence type="ECO:0008006" key="4">
    <source>
        <dbReference type="Google" id="ProtNLM"/>
    </source>
</evidence>